<dbReference type="Proteomes" id="UP001140091">
    <property type="component" value="Unassembled WGS sequence"/>
</dbReference>
<comment type="caution">
    <text evidence="1">The sequence shown here is derived from an EMBL/GenBank/DDBJ whole genome shotgun (WGS) entry which is preliminary data.</text>
</comment>
<evidence type="ECO:0000313" key="2">
    <source>
        <dbReference type="Proteomes" id="UP001140091"/>
    </source>
</evidence>
<name>A0A9W8J2F5_9AGAR</name>
<keyword evidence="2" id="KW-1185">Reference proteome</keyword>
<evidence type="ECO:0000313" key="1">
    <source>
        <dbReference type="EMBL" id="KAJ2927042.1"/>
    </source>
</evidence>
<organism evidence="1 2">
    <name type="scientific">Candolleomyces eurysporus</name>
    <dbReference type="NCBI Taxonomy" id="2828524"/>
    <lineage>
        <taxon>Eukaryota</taxon>
        <taxon>Fungi</taxon>
        <taxon>Dikarya</taxon>
        <taxon>Basidiomycota</taxon>
        <taxon>Agaricomycotina</taxon>
        <taxon>Agaricomycetes</taxon>
        <taxon>Agaricomycetidae</taxon>
        <taxon>Agaricales</taxon>
        <taxon>Agaricineae</taxon>
        <taxon>Psathyrellaceae</taxon>
        <taxon>Candolleomyces</taxon>
    </lineage>
</organism>
<protein>
    <submittedName>
        <fullName evidence="1">Uncharacterized protein</fullName>
    </submittedName>
</protein>
<accession>A0A9W8J2F5</accession>
<sequence>MDNTIPVQIRALFAPTVPCQASSVLFLIENSDRMASIWSDMRDYCLKPLLSEFDEANRNAPVGTYFNYTLADLTLLQIKVFAVESLPNSPAGLPDADRESPNGLHHGLGNIRFNGSPMNRISAANVDAAIDLLSSVVYAGAPVSSHLIIVAASAPFDNPFLGIRQYAWFLLAEKLKKANIYCHLVLARNEENMSSLIGLFDKTRWLEGTMEVNPLVQTVNESRFIFKFAAHPEIAMTYPTPPNVNNVLGSGNLYQGFPLHLPVDAGVSTAELGSYRVARLCRLTTPLRLAPAKFRVTQVTMIRPMDWEDL</sequence>
<feature type="non-terminal residue" evidence="1">
    <location>
        <position position="1"/>
    </location>
</feature>
<dbReference type="OrthoDB" id="3263163at2759"/>
<dbReference type="EMBL" id="JANBPK010001039">
    <property type="protein sequence ID" value="KAJ2927042.1"/>
    <property type="molecule type" value="Genomic_DNA"/>
</dbReference>
<gene>
    <name evidence="1" type="ORF">H1R20_g10054</name>
</gene>
<reference evidence="1" key="1">
    <citation type="submission" date="2022-06" db="EMBL/GenBank/DDBJ databases">
        <title>Genome Sequence of Candolleomyces eurysporus.</title>
        <authorList>
            <person name="Buettner E."/>
        </authorList>
    </citation>
    <scope>NUCLEOTIDE SEQUENCE</scope>
    <source>
        <strain evidence="1">VTCC 930004</strain>
    </source>
</reference>
<dbReference type="AlphaFoldDB" id="A0A9W8J2F5"/>
<proteinExistence type="predicted"/>